<gene>
    <name evidence="11" type="ORF">LCGC14_2012480</name>
</gene>
<proteinExistence type="inferred from homology"/>
<keyword evidence="4" id="KW-0808">Transferase</keyword>
<name>A0A0F9FMC5_9ZZZZ</name>
<dbReference type="PROSITE" id="PS52029">
    <property type="entry name" value="LD_TPASE"/>
    <property type="match status" value="1"/>
</dbReference>
<dbReference type="Pfam" id="PF03734">
    <property type="entry name" value="YkuD"/>
    <property type="match status" value="1"/>
</dbReference>
<feature type="compositionally biased region" description="Basic and acidic residues" evidence="9">
    <location>
        <begin position="346"/>
        <end position="362"/>
    </location>
</feature>
<evidence type="ECO:0000259" key="10">
    <source>
        <dbReference type="PROSITE" id="PS52029"/>
    </source>
</evidence>
<evidence type="ECO:0000256" key="8">
    <source>
        <dbReference type="ARBA" id="ARBA00023316"/>
    </source>
</evidence>
<protein>
    <recommendedName>
        <fullName evidence="10">L,D-TPase catalytic domain-containing protein</fullName>
    </recommendedName>
</protein>
<dbReference type="PANTHER" id="PTHR30582">
    <property type="entry name" value="L,D-TRANSPEPTIDASE"/>
    <property type="match status" value="1"/>
</dbReference>
<accession>A0A0F9FMC5</accession>
<dbReference type="InterPro" id="IPR005490">
    <property type="entry name" value="LD_TPept_cat_dom"/>
</dbReference>
<evidence type="ECO:0000256" key="3">
    <source>
        <dbReference type="ARBA" id="ARBA00022676"/>
    </source>
</evidence>
<evidence type="ECO:0000256" key="7">
    <source>
        <dbReference type="ARBA" id="ARBA00022984"/>
    </source>
</evidence>
<dbReference type="GO" id="GO:0016757">
    <property type="term" value="F:glycosyltransferase activity"/>
    <property type="evidence" value="ECO:0007669"/>
    <property type="project" value="UniProtKB-KW"/>
</dbReference>
<dbReference type="GO" id="GO:0005576">
    <property type="term" value="C:extracellular region"/>
    <property type="evidence" value="ECO:0007669"/>
    <property type="project" value="TreeGrafter"/>
</dbReference>
<dbReference type="GO" id="GO:0008360">
    <property type="term" value="P:regulation of cell shape"/>
    <property type="evidence" value="ECO:0007669"/>
    <property type="project" value="UniProtKB-KW"/>
</dbReference>
<dbReference type="GO" id="GO:0071555">
    <property type="term" value="P:cell wall organization"/>
    <property type="evidence" value="ECO:0007669"/>
    <property type="project" value="UniProtKB-KW"/>
</dbReference>
<evidence type="ECO:0000256" key="5">
    <source>
        <dbReference type="ARBA" id="ARBA00022801"/>
    </source>
</evidence>
<evidence type="ECO:0000256" key="6">
    <source>
        <dbReference type="ARBA" id="ARBA00022960"/>
    </source>
</evidence>
<keyword evidence="6" id="KW-0133">Cell shape</keyword>
<evidence type="ECO:0000256" key="1">
    <source>
        <dbReference type="ARBA" id="ARBA00004752"/>
    </source>
</evidence>
<comment type="pathway">
    <text evidence="1">Cell wall biogenesis; peptidoglycan biosynthesis.</text>
</comment>
<keyword evidence="5" id="KW-0378">Hydrolase</keyword>
<keyword evidence="3" id="KW-0328">Glycosyltransferase</keyword>
<dbReference type="UniPathway" id="UPA00219"/>
<comment type="similarity">
    <text evidence="2">Belongs to the YkuD family.</text>
</comment>
<comment type="caution">
    <text evidence="11">The sequence shown here is derived from an EMBL/GenBank/DDBJ whole genome shotgun (WGS) entry which is preliminary data.</text>
</comment>
<dbReference type="InterPro" id="IPR038063">
    <property type="entry name" value="Transpep_catalytic_dom"/>
</dbReference>
<feature type="region of interest" description="Disordered" evidence="9">
    <location>
        <begin position="340"/>
        <end position="362"/>
    </location>
</feature>
<dbReference type="GO" id="GO:0018104">
    <property type="term" value="P:peptidoglycan-protein cross-linking"/>
    <property type="evidence" value="ECO:0007669"/>
    <property type="project" value="TreeGrafter"/>
</dbReference>
<keyword evidence="8" id="KW-0961">Cell wall biogenesis/degradation</keyword>
<evidence type="ECO:0000256" key="4">
    <source>
        <dbReference type="ARBA" id="ARBA00022679"/>
    </source>
</evidence>
<sequence length="362" mass="40048">MECEDAGFSGMKSMGFKKYSALMLLAGTLAFQPLWAAEQSSTPEKPGPVTAPDRSPRVPTLEIKGDLAGHLGVYTTHYEDTFAEVGSQLALGYLELAKANPGVDPWLPGEGTTITLPRHYVMPDARREGIVINLAEYRLYYFTGNSVQVYPVGVGTDDNPSPLTDAKVTMALESPAWYPPASIRAQYKASGDFLPRMIPPGPENPLGSHALMLSEKGYLIHGTNKQFGVGMQVSHGCFRMYNDDISRFVYQVSKGTPVQIVNDPVKMGMSGGEVWLEVHRPHEDYSKKDRDRLWREVTLEVEAFRQKHPNVEVQRQAIELAVDQADGIPAMVGEQVVRMAADETPEDKQSSTPDKPKQTLYF</sequence>
<keyword evidence="7" id="KW-0573">Peptidoglycan synthesis</keyword>
<dbReference type="InterPro" id="IPR050979">
    <property type="entry name" value="LD-transpeptidase"/>
</dbReference>
<organism evidence="11">
    <name type="scientific">marine sediment metagenome</name>
    <dbReference type="NCBI Taxonomy" id="412755"/>
    <lineage>
        <taxon>unclassified sequences</taxon>
        <taxon>metagenomes</taxon>
        <taxon>ecological metagenomes</taxon>
    </lineage>
</organism>
<dbReference type="EMBL" id="LAZR01023097">
    <property type="protein sequence ID" value="KKL79671.1"/>
    <property type="molecule type" value="Genomic_DNA"/>
</dbReference>
<dbReference type="PANTHER" id="PTHR30582:SF24">
    <property type="entry name" value="L,D-TRANSPEPTIDASE ERFK_SRFK-RELATED"/>
    <property type="match status" value="1"/>
</dbReference>
<evidence type="ECO:0000313" key="11">
    <source>
        <dbReference type="EMBL" id="KKL79671.1"/>
    </source>
</evidence>
<evidence type="ECO:0000256" key="9">
    <source>
        <dbReference type="SAM" id="MobiDB-lite"/>
    </source>
</evidence>
<evidence type="ECO:0000256" key="2">
    <source>
        <dbReference type="ARBA" id="ARBA00005992"/>
    </source>
</evidence>
<dbReference type="SUPFAM" id="SSF141523">
    <property type="entry name" value="L,D-transpeptidase catalytic domain-like"/>
    <property type="match status" value="1"/>
</dbReference>
<dbReference type="Gene3D" id="2.40.440.10">
    <property type="entry name" value="L,D-transpeptidase catalytic domain-like"/>
    <property type="match status" value="1"/>
</dbReference>
<dbReference type="CDD" id="cd16913">
    <property type="entry name" value="YkuD_like"/>
    <property type="match status" value="1"/>
</dbReference>
<dbReference type="AlphaFoldDB" id="A0A0F9FMC5"/>
<dbReference type="GO" id="GO:0071972">
    <property type="term" value="F:peptidoglycan L,D-transpeptidase activity"/>
    <property type="evidence" value="ECO:0007669"/>
    <property type="project" value="TreeGrafter"/>
</dbReference>
<feature type="domain" description="L,D-TPase catalytic" evidence="10">
    <location>
        <begin position="128"/>
        <end position="261"/>
    </location>
</feature>
<reference evidence="11" key="1">
    <citation type="journal article" date="2015" name="Nature">
        <title>Complex archaea that bridge the gap between prokaryotes and eukaryotes.</title>
        <authorList>
            <person name="Spang A."/>
            <person name="Saw J.H."/>
            <person name="Jorgensen S.L."/>
            <person name="Zaremba-Niedzwiedzka K."/>
            <person name="Martijn J."/>
            <person name="Lind A.E."/>
            <person name="van Eijk R."/>
            <person name="Schleper C."/>
            <person name="Guy L."/>
            <person name="Ettema T.J."/>
        </authorList>
    </citation>
    <scope>NUCLEOTIDE SEQUENCE</scope>
</reference>